<evidence type="ECO:0000313" key="1">
    <source>
        <dbReference type="EMBL" id="CUV03586.1"/>
    </source>
</evidence>
<protein>
    <recommendedName>
        <fullName evidence="2">Cytosolic protein</fullName>
    </recommendedName>
</protein>
<organism evidence="1">
    <name type="scientific">hydrothermal vent metagenome</name>
    <dbReference type="NCBI Taxonomy" id="652676"/>
    <lineage>
        <taxon>unclassified sequences</taxon>
        <taxon>metagenomes</taxon>
        <taxon>ecological metagenomes</taxon>
    </lineage>
</organism>
<dbReference type="AlphaFoldDB" id="A0A160VBF7"/>
<dbReference type="EMBL" id="FAXA01000441">
    <property type="protein sequence ID" value="CUV03586.1"/>
    <property type="molecule type" value="Genomic_DNA"/>
</dbReference>
<proteinExistence type="predicted"/>
<dbReference type="Pfam" id="PF19799">
    <property type="entry name" value="DUF6282"/>
    <property type="match status" value="1"/>
</dbReference>
<reference evidence="1" key="1">
    <citation type="submission" date="2015-10" db="EMBL/GenBank/DDBJ databases">
        <authorList>
            <person name="Gilbert D.G."/>
        </authorList>
    </citation>
    <scope>NUCLEOTIDE SEQUENCE</scope>
</reference>
<dbReference type="InterPro" id="IPR032466">
    <property type="entry name" value="Metal_Hydrolase"/>
</dbReference>
<evidence type="ECO:0008006" key="2">
    <source>
        <dbReference type="Google" id="ProtNLM"/>
    </source>
</evidence>
<accession>A0A160VBF7</accession>
<dbReference type="Gene3D" id="3.20.20.140">
    <property type="entry name" value="Metal-dependent hydrolases"/>
    <property type="match status" value="1"/>
</dbReference>
<gene>
    <name evidence="1" type="ORF">MGWOODY_Clf369</name>
</gene>
<name>A0A160VBF7_9ZZZZ</name>
<dbReference type="SUPFAM" id="SSF51556">
    <property type="entry name" value="Metallo-dependent hydrolases"/>
    <property type="match status" value="1"/>
</dbReference>
<dbReference type="PIRSF" id="PIRSF021898">
    <property type="entry name" value="UCP021898"/>
    <property type="match status" value="1"/>
</dbReference>
<dbReference type="InterPro" id="IPR046249">
    <property type="entry name" value="DUF6282"/>
</dbReference>
<dbReference type="InterPro" id="IPR016797">
    <property type="entry name" value="UCP021898"/>
</dbReference>
<sequence length="280" mass="30507">MSNADRLLEGALDIHVHCAPDPKVERRGSAIEMAEQAKAMGMQGMVLKSHEYPTHPVAYTASQAVPDITLIGGIALDYEVGGLNATAVESSAKMGSRVVWMPTYSARADREHKGLEGGIYLLDDRGQLVPEVHAILEQVKAHDMVLATGHISTKESMVLVEEARNMGIGRVVVTHGTTMSFWTGMTLEDMKTLASMGAYIEHCLHVMMPLTYRLAPRELVEIIMAIGTENCIVSTDFGQDYHPMPAEGFRMGIATLLQAGMEEVEVGMLVKDNPSRLMGL</sequence>